<dbReference type="NCBIfam" id="NF009940">
    <property type="entry name" value="PRK13403.1"/>
    <property type="match status" value="1"/>
</dbReference>
<comment type="pathway">
    <text evidence="1 9">Amino-acid biosynthesis; L-valine biosynthesis; L-valine from pyruvate: step 2/4.</text>
</comment>
<comment type="pathway">
    <text evidence="2 9">Amino-acid biosynthesis; L-isoleucine biosynthesis; L-isoleucine from 2-oxobutanoate: step 2/4.</text>
</comment>
<comment type="catalytic activity">
    <reaction evidence="9">
        <text>(2R)-2,3-dihydroxy-3-methylbutanoate + NADP(+) = (2S)-2-acetolactate + NADPH + H(+)</text>
        <dbReference type="Rhea" id="RHEA:22068"/>
        <dbReference type="ChEBI" id="CHEBI:15378"/>
        <dbReference type="ChEBI" id="CHEBI:49072"/>
        <dbReference type="ChEBI" id="CHEBI:57783"/>
        <dbReference type="ChEBI" id="CHEBI:58349"/>
        <dbReference type="ChEBI" id="CHEBI:58476"/>
        <dbReference type="EC" id="1.1.1.86"/>
    </reaction>
</comment>
<dbReference type="InterPro" id="IPR013116">
    <property type="entry name" value="KARI_N"/>
</dbReference>
<proteinExistence type="inferred from homology"/>
<evidence type="ECO:0000256" key="2">
    <source>
        <dbReference type="ARBA" id="ARBA00004885"/>
    </source>
</evidence>
<comment type="cofactor">
    <cofactor evidence="9">
        <name>Mg(2+)</name>
        <dbReference type="ChEBI" id="CHEBI:18420"/>
    </cofactor>
    <text evidence="9">Binds 2 magnesium ions per subunit.</text>
</comment>
<dbReference type="InterPro" id="IPR013023">
    <property type="entry name" value="KARI"/>
</dbReference>
<feature type="binding site" evidence="9 10">
    <location>
        <position position="232"/>
    </location>
    <ligand>
        <name>Mg(2+)</name>
        <dbReference type="ChEBI" id="CHEBI:18420"/>
        <label>2</label>
    </ligand>
</feature>
<dbReference type="InterPro" id="IPR000506">
    <property type="entry name" value="KARI_C"/>
</dbReference>
<keyword evidence="9" id="KW-0521">NADP</keyword>
<keyword evidence="5 9" id="KW-0479">Metal-binding</keyword>
<feature type="binding site" evidence="9">
    <location>
        <position position="54"/>
    </location>
    <ligand>
        <name>NADP(+)</name>
        <dbReference type="ChEBI" id="CHEBI:58349"/>
    </ligand>
</feature>
<dbReference type="Proteomes" id="UP000009047">
    <property type="component" value="Chromosome"/>
</dbReference>
<dbReference type="InterPro" id="IPR014359">
    <property type="entry name" value="KARI_prok"/>
</dbReference>
<comment type="caution">
    <text evidence="9">Lacks conserved residue(s) required for the propagation of feature annotation.</text>
</comment>
<dbReference type="Pfam" id="PF07991">
    <property type="entry name" value="KARI_N"/>
    <property type="match status" value="1"/>
</dbReference>
<feature type="active site" evidence="9">
    <location>
        <position position="109"/>
    </location>
</feature>
<feature type="domain" description="KARI N-terminal Rossmann" evidence="11">
    <location>
        <begin position="1"/>
        <end position="183"/>
    </location>
</feature>
<feature type="binding site" evidence="9 10">
    <location>
        <position position="196"/>
    </location>
    <ligand>
        <name>Mg(2+)</name>
        <dbReference type="ChEBI" id="CHEBI:18420"/>
        <label>1</label>
    </ligand>
</feature>
<dbReference type="PANTHER" id="PTHR21371">
    <property type="entry name" value="KETOL-ACID REDUCTOISOMERASE, MITOCHONDRIAL"/>
    <property type="match status" value="1"/>
</dbReference>
<comment type="function">
    <text evidence="9">Involved in the biosynthesis of branched-chain amino acids (BCAA). Catalyzes an alkyl-migration followed by a ketol-acid reduction of (S)-2-acetolactate (S2AL) to yield (R)-2,3-dihydroxy-isovalerate. In the isomerase reaction, S2AL is rearranged via a Mg-dependent methyl migration to produce 3-hydroxy-3-methyl-2-ketobutyrate (HMKB). In the reductase reaction, this 2-ketoacid undergoes a metal-dependent reduction by NADPH to yield (R)-2,3-dihydroxy-isovalerate.</text>
</comment>
<keyword evidence="6 9" id="KW-0460">Magnesium</keyword>
<dbReference type="PROSITE" id="PS51851">
    <property type="entry name" value="KARI_C"/>
    <property type="match status" value="1"/>
</dbReference>
<dbReference type="eggNOG" id="COG0059">
    <property type="taxonomic scope" value="Bacteria"/>
</dbReference>
<evidence type="ECO:0000256" key="5">
    <source>
        <dbReference type="ARBA" id="ARBA00022723"/>
    </source>
</evidence>
<feature type="binding site" evidence="9">
    <location>
        <position position="135"/>
    </location>
    <ligand>
        <name>NADP(+)</name>
        <dbReference type="ChEBI" id="CHEBI:58349"/>
    </ligand>
</feature>
<evidence type="ECO:0000313" key="14">
    <source>
        <dbReference type="Proteomes" id="UP000009047"/>
    </source>
</evidence>
<evidence type="ECO:0000313" key="13">
    <source>
        <dbReference type="EMBL" id="ADK83714.1"/>
    </source>
</evidence>
<dbReference type="HAMAP" id="MF_00435">
    <property type="entry name" value="IlvC"/>
    <property type="match status" value="1"/>
</dbReference>
<dbReference type="Gene3D" id="6.10.240.10">
    <property type="match status" value="1"/>
</dbReference>
<dbReference type="GO" id="GO:0009097">
    <property type="term" value="P:isoleucine biosynthetic process"/>
    <property type="evidence" value="ECO:0007669"/>
    <property type="project" value="UniProtKB-UniRule"/>
</dbReference>
<evidence type="ECO:0000259" key="11">
    <source>
        <dbReference type="PROSITE" id="PS51850"/>
    </source>
</evidence>
<dbReference type="AlphaFoldDB" id="E1QDS8"/>
<reference evidence="13 14" key="1">
    <citation type="journal article" date="2010" name="Stand. Genomic Sci.">
        <title>Complete genome sequence of Desulfarculus baarsii type strain (2st14).</title>
        <authorList>
            <person name="Sun H."/>
            <person name="Spring S."/>
            <person name="Lapidus A."/>
            <person name="Davenport K."/>
            <person name="Del Rio T.G."/>
            <person name="Tice H."/>
            <person name="Nolan M."/>
            <person name="Copeland A."/>
            <person name="Cheng J.F."/>
            <person name="Lucas S."/>
            <person name="Tapia R."/>
            <person name="Goodwin L."/>
            <person name="Pitluck S."/>
            <person name="Ivanova N."/>
            <person name="Pagani I."/>
            <person name="Mavromatis K."/>
            <person name="Ovchinnikova G."/>
            <person name="Pati A."/>
            <person name="Chen A."/>
            <person name="Palaniappan K."/>
            <person name="Hauser L."/>
            <person name="Chang Y.J."/>
            <person name="Jeffries C.D."/>
            <person name="Detter J.C."/>
            <person name="Han C."/>
            <person name="Rohde M."/>
            <person name="Brambilla E."/>
            <person name="Goker M."/>
            <person name="Woyke T."/>
            <person name="Bristow J."/>
            <person name="Eisen J.A."/>
            <person name="Markowitz V."/>
            <person name="Hugenholtz P."/>
            <person name="Kyrpides N.C."/>
            <person name="Klenk H.P."/>
            <person name="Land M."/>
        </authorList>
    </citation>
    <scope>NUCLEOTIDE SEQUENCE [LARGE SCALE GENOMIC DNA]</scope>
    <source>
        <strain evidence="14">ATCC 33931 / DSM 2075 / LMG 7858 / VKM B-1802 / 2st14</strain>
    </source>
</reference>
<keyword evidence="4 9" id="KW-0028">Amino-acid biosynthesis</keyword>
<keyword evidence="14" id="KW-1185">Reference proteome</keyword>
<dbReference type="SUPFAM" id="SSF51735">
    <property type="entry name" value="NAD(P)-binding Rossmann-fold domains"/>
    <property type="match status" value="1"/>
</dbReference>
<dbReference type="GO" id="GO:0000287">
    <property type="term" value="F:magnesium ion binding"/>
    <property type="evidence" value="ECO:0007669"/>
    <property type="project" value="UniProtKB-UniRule"/>
</dbReference>
<dbReference type="GO" id="GO:0005829">
    <property type="term" value="C:cytosol"/>
    <property type="evidence" value="ECO:0007669"/>
    <property type="project" value="TreeGrafter"/>
</dbReference>
<evidence type="ECO:0000256" key="3">
    <source>
        <dbReference type="ARBA" id="ARBA00010318"/>
    </source>
</evidence>
<dbReference type="FunFam" id="3.40.50.720:FF:000023">
    <property type="entry name" value="Ketol-acid reductoisomerase (NADP(+))"/>
    <property type="match status" value="1"/>
</dbReference>
<name>E1QDS8_DESB2</name>
<dbReference type="InterPro" id="IPR008927">
    <property type="entry name" value="6-PGluconate_DH-like_C_sf"/>
</dbReference>
<sequence>MSVTIYYQKDCDMGLLKGKKICVLGYGSQGRAHANNLHDSGLDVTVALREGSATFQRVQDDGLKAAPVAQAVAQADLVCFLLPDQVQADVYNAVVAPNLKKGAAILFAHGFNIHYGQIVPPADVDVLMVAPKGPGKLVRDLYVAGQGVPCLIAIHQDASGKAKDLGLAYAAGIGGARAGVIETSFKEETETDLFGEQAVLCGGLTALMKAGFETLVDAGYAPEMAYFECINEMKLIVDLIYQGGMTNMRRFISDTAKFGDVTRGPRVIDDYVRQNMEEILTEIQNGEFAREWILENKANRPVFNALLRADEAHEMEEVGARLRSMMNWL</sequence>
<dbReference type="GO" id="GO:0004455">
    <property type="term" value="F:ketol-acid reductoisomerase activity"/>
    <property type="evidence" value="ECO:0007669"/>
    <property type="project" value="UniProtKB-UniRule"/>
</dbReference>
<organism evidence="13 14">
    <name type="scientific">Desulfarculus baarsii (strain ATCC 33931 / DSM 2075 / LMG 7858 / VKM B-1802 / 2st14)</name>
    <dbReference type="NCBI Taxonomy" id="644282"/>
    <lineage>
        <taxon>Bacteria</taxon>
        <taxon>Pseudomonadati</taxon>
        <taxon>Thermodesulfobacteriota</taxon>
        <taxon>Desulfarculia</taxon>
        <taxon>Desulfarculales</taxon>
        <taxon>Desulfarculaceae</taxon>
        <taxon>Desulfarculus</taxon>
    </lineage>
</organism>
<evidence type="ECO:0000256" key="4">
    <source>
        <dbReference type="ARBA" id="ARBA00022605"/>
    </source>
</evidence>
<dbReference type="NCBIfam" id="TIGR00465">
    <property type="entry name" value="ilvC"/>
    <property type="match status" value="1"/>
</dbReference>
<evidence type="ECO:0000256" key="6">
    <source>
        <dbReference type="ARBA" id="ARBA00022842"/>
    </source>
</evidence>
<evidence type="ECO:0000256" key="7">
    <source>
        <dbReference type="ARBA" id="ARBA00023002"/>
    </source>
</evidence>
<feature type="binding site" evidence="9">
    <location>
        <position position="49"/>
    </location>
    <ligand>
        <name>NADP(+)</name>
        <dbReference type="ChEBI" id="CHEBI:58349"/>
    </ligand>
</feature>
<feature type="binding site" evidence="9 10">
    <location>
        <position position="253"/>
    </location>
    <ligand>
        <name>substrate</name>
    </ligand>
</feature>
<comment type="similarity">
    <text evidence="3 9 10">Belongs to the ketol-acid reductoisomerase family.</text>
</comment>
<feature type="binding site" evidence="9 10">
    <location>
        <position position="192"/>
    </location>
    <ligand>
        <name>Mg(2+)</name>
        <dbReference type="ChEBI" id="CHEBI:18420"/>
        <label>1</label>
    </ligand>
</feature>
<dbReference type="PIRSF" id="PIRSF000116">
    <property type="entry name" value="IlvC_gammaproteo"/>
    <property type="match status" value="1"/>
</dbReference>
<dbReference type="GO" id="GO:0009099">
    <property type="term" value="P:L-valine biosynthetic process"/>
    <property type="evidence" value="ECO:0007669"/>
    <property type="project" value="UniProtKB-UniRule"/>
</dbReference>
<dbReference type="Gene3D" id="3.40.50.720">
    <property type="entry name" value="NAD(P)-binding Rossmann-like Domain"/>
    <property type="match status" value="1"/>
</dbReference>
<dbReference type="SUPFAM" id="SSF48179">
    <property type="entry name" value="6-phosphogluconate dehydrogenase C-terminal domain-like"/>
    <property type="match status" value="1"/>
</dbReference>
<dbReference type="PROSITE" id="PS51850">
    <property type="entry name" value="KARI_N"/>
    <property type="match status" value="1"/>
</dbReference>
<dbReference type="KEGG" id="dbr:Deba_0338"/>
<evidence type="ECO:0000256" key="9">
    <source>
        <dbReference type="HAMAP-Rule" id="MF_00435"/>
    </source>
</evidence>
<feature type="binding site" evidence="9 10">
    <location>
        <position position="192"/>
    </location>
    <ligand>
        <name>Mg(2+)</name>
        <dbReference type="ChEBI" id="CHEBI:18420"/>
        <label>2</label>
    </ligand>
</feature>
<evidence type="ECO:0000256" key="8">
    <source>
        <dbReference type="ARBA" id="ARBA00023304"/>
    </source>
</evidence>
<comment type="catalytic activity">
    <reaction evidence="9">
        <text>(2R,3R)-2,3-dihydroxy-3-methylpentanoate + NADP(+) = (S)-2-ethyl-2-hydroxy-3-oxobutanoate + NADPH + H(+)</text>
        <dbReference type="Rhea" id="RHEA:13493"/>
        <dbReference type="ChEBI" id="CHEBI:15378"/>
        <dbReference type="ChEBI" id="CHEBI:49256"/>
        <dbReference type="ChEBI" id="CHEBI:49258"/>
        <dbReference type="ChEBI" id="CHEBI:57783"/>
        <dbReference type="ChEBI" id="CHEBI:58349"/>
        <dbReference type="EC" id="1.1.1.86"/>
    </reaction>
</comment>
<gene>
    <name evidence="9" type="primary">ilvC</name>
    <name evidence="13" type="ordered locus">Deba_0338</name>
</gene>
<dbReference type="STRING" id="644282.Deba_0338"/>
<accession>E1QDS8</accession>
<dbReference type="UniPathway" id="UPA00047">
    <property type="reaction ID" value="UER00056"/>
</dbReference>
<evidence type="ECO:0000259" key="12">
    <source>
        <dbReference type="PROSITE" id="PS51851"/>
    </source>
</evidence>
<dbReference type="PANTHER" id="PTHR21371:SF1">
    <property type="entry name" value="KETOL-ACID REDUCTOISOMERASE, MITOCHONDRIAL"/>
    <property type="match status" value="1"/>
</dbReference>
<dbReference type="EC" id="1.1.1.86" evidence="9"/>
<dbReference type="GO" id="GO:0050661">
    <property type="term" value="F:NADP binding"/>
    <property type="evidence" value="ECO:0007669"/>
    <property type="project" value="InterPro"/>
</dbReference>
<dbReference type="Pfam" id="PF01450">
    <property type="entry name" value="KARI_C"/>
    <property type="match status" value="1"/>
</dbReference>
<feature type="binding site" evidence="9">
    <location>
        <position position="52"/>
    </location>
    <ligand>
        <name>NADP(+)</name>
        <dbReference type="ChEBI" id="CHEBI:58349"/>
    </ligand>
</feature>
<keyword evidence="7 9" id="KW-0560">Oxidoreductase</keyword>
<keyword evidence="8 9" id="KW-0100">Branched-chain amino acid biosynthesis</keyword>
<dbReference type="UniPathway" id="UPA00049">
    <property type="reaction ID" value="UER00060"/>
</dbReference>
<feature type="binding site" evidence="9 10">
    <location>
        <position position="228"/>
    </location>
    <ligand>
        <name>Mg(2+)</name>
        <dbReference type="ChEBI" id="CHEBI:18420"/>
        <label>2</label>
    </ligand>
</feature>
<evidence type="ECO:0000256" key="1">
    <source>
        <dbReference type="ARBA" id="ARBA00004864"/>
    </source>
</evidence>
<protein>
    <recommendedName>
        <fullName evidence="9">Ketol-acid reductoisomerase (NADP(+))</fullName>
        <shortName evidence="9">KARI</shortName>
        <ecNumber evidence="9">1.1.1.86</ecNumber>
    </recommendedName>
    <alternativeName>
        <fullName evidence="9">Acetohydroxy-acid isomeroreductase</fullName>
        <shortName evidence="9">AHIR</shortName>
    </alternativeName>
    <alternativeName>
        <fullName evidence="9">Alpha-keto-beta-hydroxylacyl reductoisomerase</fullName>
    </alternativeName>
</protein>
<dbReference type="NCBIfam" id="NF004017">
    <property type="entry name" value="PRK05479.1"/>
    <property type="match status" value="1"/>
</dbReference>
<evidence type="ECO:0000256" key="10">
    <source>
        <dbReference type="PROSITE-ProRule" id="PRU01198"/>
    </source>
</evidence>
<feature type="domain" description="KARI C-terminal knotted" evidence="12">
    <location>
        <begin position="184"/>
        <end position="329"/>
    </location>
</feature>
<feature type="binding site" evidence="9">
    <location>
        <begin position="26"/>
        <end position="29"/>
    </location>
    <ligand>
        <name>NADP(+)</name>
        <dbReference type="ChEBI" id="CHEBI:58349"/>
    </ligand>
</feature>
<dbReference type="InterPro" id="IPR036291">
    <property type="entry name" value="NAD(P)-bd_dom_sf"/>
</dbReference>
<dbReference type="EMBL" id="CP002085">
    <property type="protein sequence ID" value="ADK83714.1"/>
    <property type="molecule type" value="Genomic_DNA"/>
</dbReference>
<dbReference type="HOGENOM" id="CLU_033821_0_1_7"/>